<dbReference type="RefSeq" id="WP_316429595.1">
    <property type="nucleotide sequence ID" value="NZ_CP053586.1"/>
</dbReference>
<organism evidence="3">
    <name type="scientific">Leptolyngbya sp. NK1-12</name>
    <dbReference type="NCBI Taxonomy" id="2547451"/>
    <lineage>
        <taxon>Bacteria</taxon>
        <taxon>Bacillati</taxon>
        <taxon>Cyanobacteriota</taxon>
        <taxon>Cyanophyceae</taxon>
        <taxon>Leptolyngbyales</taxon>
        <taxon>Leptolyngbyaceae</taxon>
        <taxon>Leptolyngbya group</taxon>
        <taxon>Leptolyngbya</taxon>
    </lineage>
</organism>
<evidence type="ECO:0000256" key="1">
    <source>
        <dbReference type="SAM" id="MobiDB-lite"/>
    </source>
</evidence>
<name>A0AA96WMC4_9CYAN</name>
<dbReference type="InterPro" id="IPR029063">
    <property type="entry name" value="SAM-dependent_MTases_sf"/>
</dbReference>
<reference evidence="3" key="1">
    <citation type="submission" date="2020-05" db="EMBL/GenBank/DDBJ databases">
        <authorList>
            <person name="Zhu T."/>
            <person name="Keshari N."/>
            <person name="Lu X."/>
        </authorList>
    </citation>
    <scope>NUCLEOTIDE SEQUENCE</scope>
    <source>
        <strain evidence="3">NK1-12</strain>
    </source>
</reference>
<protein>
    <recommendedName>
        <fullName evidence="2">MnmC-like methyltransferase domain-containing protein</fullName>
    </recommendedName>
</protein>
<dbReference type="SUPFAM" id="SSF53335">
    <property type="entry name" value="S-adenosyl-L-methionine-dependent methyltransferases"/>
    <property type="match status" value="1"/>
</dbReference>
<dbReference type="Gene3D" id="3.40.50.150">
    <property type="entry name" value="Vaccinia Virus protein VP39"/>
    <property type="match status" value="1"/>
</dbReference>
<dbReference type="EMBL" id="CP053586">
    <property type="protein sequence ID" value="WNZ24026.1"/>
    <property type="molecule type" value="Genomic_DNA"/>
</dbReference>
<dbReference type="InterPro" id="IPR008471">
    <property type="entry name" value="MnmC-like_methylTransf"/>
</dbReference>
<sequence>MPAWIPQPTDDSSFTFFSAEFGEAFHSQQGAKQEAFLKFAQATDLVEKAKQPQLCLLDVCYGLGYNTAAALETIWSVNPDCFVTAYGLELDASVPKAAVVPPVIDGWSESVQAILRALATDHQCRTPHLQAKLLIGDARQMIQSLQQASVQADAIFFDPFSPRRCPQLWTVEFFQQVARCLAPTGKLATYSRSASVRAAMQAVGLQIGTIPLSQTHLPHEWSQGTVASFTAETLIPLSPMEQEHLQTRAAIPYRDPLLSDPAETILQRHHQEQQQSHRESTSSWRRRWGIR</sequence>
<evidence type="ECO:0000259" key="2">
    <source>
        <dbReference type="Pfam" id="PF05430"/>
    </source>
</evidence>
<accession>A0AA96WMC4</accession>
<feature type="domain" description="MnmC-like methyltransferase" evidence="2">
    <location>
        <begin position="110"/>
        <end position="209"/>
    </location>
</feature>
<evidence type="ECO:0000313" key="3">
    <source>
        <dbReference type="EMBL" id="WNZ24026.1"/>
    </source>
</evidence>
<dbReference type="PANTHER" id="PTHR39963:SF1">
    <property type="entry name" value="MNMC-LIKE METHYLTRANSFERASE DOMAIN-CONTAINING PROTEIN"/>
    <property type="match status" value="1"/>
</dbReference>
<proteinExistence type="predicted"/>
<dbReference type="AlphaFoldDB" id="A0AA96WMC4"/>
<dbReference type="Pfam" id="PF05430">
    <property type="entry name" value="Methyltransf_30"/>
    <property type="match status" value="1"/>
</dbReference>
<dbReference type="PANTHER" id="PTHR39963">
    <property type="entry name" value="SLL0983 PROTEIN"/>
    <property type="match status" value="1"/>
</dbReference>
<gene>
    <name evidence="3" type="ORF">HJG54_14940</name>
</gene>
<feature type="region of interest" description="Disordered" evidence="1">
    <location>
        <begin position="267"/>
        <end position="291"/>
    </location>
</feature>
<feature type="compositionally biased region" description="Basic and acidic residues" evidence="1">
    <location>
        <begin position="269"/>
        <end position="280"/>
    </location>
</feature>
<dbReference type="GO" id="GO:0016645">
    <property type="term" value="F:oxidoreductase activity, acting on the CH-NH group of donors"/>
    <property type="evidence" value="ECO:0007669"/>
    <property type="project" value="InterPro"/>
</dbReference>